<proteinExistence type="predicted"/>
<sequence length="218" mass="23605">MPGVKAIQTRLGYGAHVMILFIGTFAVFLLSLLITFSSPFIKSIYFLSASRNTLFFGAFGFATPTTISDSRLGYEYGAQVLEPLTSAMVLWGILDVFLFFQLMGVIPLLWVHDSAALNAVANSTFFNVSSYASTTLITVAWPISIVGWSVARRSFALSVPDSAPQLGLMLIGWPADQSQVNGTGGGTTTTTGAGNDGRFYHYRQTTREVTRPRTASGY</sequence>
<protein>
    <submittedName>
        <fullName evidence="1">Uncharacterized protein</fullName>
    </submittedName>
</protein>
<reference evidence="1" key="1">
    <citation type="submission" date="2023-04" db="EMBL/GenBank/DDBJ databases">
        <title>Draft Genome sequencing of Naganishia species isolated from polar environments using Oxford Nanopore Technology.</title>
        <authorList>
            <person name="Leo P."/>
            <person name="Venkateswaran K."/>
        </authorList>
    </citation>
    <scope>NUCLEOTIDE SEQUENCE</scope>
    <source>
        <strain evidence="1">MNA-CCFEE 5423</strain>
    </source>
</reference>
<dbReference type="Proteomes" id="UP001227268">
    <property type="component" value="Unassembled WGS sequence"/>
</dbReference>
<comment type="caution">
    <text evidence="1">The sequence shown here is derived from an EMBL/GenBank/DDBJ whole genome shotgun (WGS) entry which is preliminary data.</text>
</comment>
<dbReference type="EMBL" id="JASBWT010000013">
    <property type="protein sequence ID" value="KAJ9099109.1"/>
    <property type="molecule type" value="Genomic_DNA"/>
</dbReference>
<evidence type="ECO:0000313" key="1">
    <source>
        <dbReference type="EMBL" id="KAJ9099109.1"/>
    </source>
</evidence>
<organism evidence="1 2">
    <name type="scientific">Naganishia friedmannii</name>
    <dbReference type="NCBI Taxonomy" id="89922"/>
    <lineage>
        <taxon>Eukaryota</taxon>
        <taxon>Fungi</taxon>
        <taxon>Dikarya</taxon>
        <taxon>Basidiomycota</taxon>
        <taxon>Agaricomycotina</taxon>
        <taxon>Tremellomycetes</taxon>
        <taxon>Filobasidiales</taxon>
        <taxon>Filobasidiaceae</taxon>
        <taxon>Naganishia</taxon>
    </lineage>
</organism>
<evidence type="ECO:0000313" key="2">
    <source>
        <dbReference type="Proteomes" id="UP001227268"/>
    </source>
</evidence>
<gene>
    <name evidence="1" type="ORF">QFC21_003988</name>
</gene>
<name>A0ACC2VIX4_9TREE</name>
<accession>A0ACC2VIX4</accession>
<keyword evidence="2" id="KW-1185">Reference proteome</keyword>